<evidence type="ECO:0000313" key="2">
    <source>
        <dbReference type="EMBL" id="KTC92351.1"/>
    </source>
</evidence>
<dbReference type="Proteomes" id="UP000255316">
    <property type="component" value="Unassembled WGS sequence"/>
</dbReference>
<accession>A0A378INF9</accession>
<keyword evidence="4" id="KW-1185">Reference proteome</keyword>
<dbReference type="Proteomes" id="UP000054854">
    <property type="component" value="Unassembled WGS sequence"/>
</dbReference>
<organism evidence="3 5">
    <name type="scientific">Legionella cincinnatiensis</name>
    <dbReference type="NCBI Taxonomy" id="28085"/>
    <lineage>
        <taxon>Bacteria</taxon>
        <taxon>Pseudomonadati</taxon>
        <taxon>Pseudomonadota</taxon>
        <taxon>Gammaproteobacteria</taxon>
        <taxon>Legionellales</taxon>
        <taxon>Legionellaceae</taxon>
        <taxon>Legionella</taxon>
    </lineage>
</organism>
<sequence length="84" mass="10031">MSALKNFNSVIWEELSKKNQIKQIKEKLNHFLGNEISYLKQYPNNDRKPNEEHSKSNSEETFEERIQNILKNIEQIETKLAKLK</sequence>
<reference evidence="2 4" key="1">
    <citation type="submission" date="2015-11" db="EMBL/GenBank/DDBJ databases">
        <title>Genomic analysis of 38 Legionella species identifies large and diverse effector repertoires.</title>
        <authorList>
            <person name="Burstein D."/>
            <person name="Amaro F."/>
            <person name="Zusman T."/>
            <person name="Lifshitz Z."/>
            <person name="Cohen O."/>
            <person name="Gilbert J.A."/>
            <person name="Pupko T."/>
            <person name="Shuman H.A."/>
            <person name="Segal G."/>
        </authorList>
    </citation>
    <scope>NUCLEOTIDE SEQUENCE [LARGE SCALE GENOMIC DNA]</scope>
    <source>
        <strain evidence="2 4">CDC#72-OH-14</strain>
    </source>
</reference>
<dbReference type="STRING" id="28085.Lcin_1130"/>
<name>A0A378INF9_9GAMM</name>
<protein>
    <submittedName>
        <fullName evidence="3">Uncharacterized protein</fullName>
    </submittedName>
</protein>
<reference evidence="3 5" key="2">
    <citation type="submission" date="2018-06" db="EMBL/GenBank/DDBJ databases">
        <authorList>
            <consortium name="Pathogen Informatics"/>
            <person name="Doyle S."/>
        </authorList>
    </citation>
    <scope>NUCLEOTIDE SEQUENCE [LARGE SCALE GENOMIC DNA]</scope>
    <source>
        <strain evidence="3 5">NCTC12438</strain>
    </source>
</reference>
<dbReference type="EMBL" id="UGNX01000001">
    <property type="protein sequence ID" value="STX36768.1"/>
    <property type="molecule type" value="Genomic_DNA"/>
</dbReference>
<dbReference type="OrthoDB" id="5652773at2"/>
<dbReference type="EMBL" id="LNXX01000007">
    <property type="protein sequence ID" value="KTC92351.1"/>
    <property type="molecule type" value="Genomic_DNA"/>
</dbReference>
<dbReference type="AlphaFoldDB" id="A0A378INF9"/>
<evidence type="ECO:0000313" key="3">
    <source>
        <dbReference type="EMBL" id="STX36768.1"/>
    </source>
</evidence>
<dbReference type="RefSeq" id="WP_058464311.1">
    <property type="nucleotide sequence ID" value="NZ_CAAAHQ010000012.1"/>
</dbReference>
<feature type="compositionally biased region" description="Basic and acidic residues" evidence="1">
    <location>
        <begin position="45"/>
        <end position="61"/>
    </location>
</feature>
<evidence type="ECO:0000256" key="1">
    <source>
        <dbReference type="SAM" id="MobiDB-lite"/>
    </source>
</evidence>
<feature type="region of interest" description="Disordered" evidence="1">
    <location>
        <begin position="41"/>
        <end position="61"/>
    </location>
</feature>
<evidence type="ECO:0000313" key="4">
    <source>
        <dbReference type="Proteomes" id="UP000054854"/>
    </source>
</evidence>
<proteinExistence type="predicted"/>
<evidence type="ECO:0000313" key="5">
    <source>
        <dbReference type="Proteomes" id="UP000255316"/>
    </source>
</evidence>
<gene>
    <name evidence="2" type="ORF">Lcin_1130</name>
    <name evidence="3" type="ORF">NCTC12438_03405</name>
</gene>